<dbReference type="AlphaFoldDB" id="A0A5A7T6J9"/>
<dbReference type="OrthoDB" id="6436475at2759"/>
<feature type="compositionally biased region" description="Basic and acidic residues" evidence="1">
    <location>
        <begin position="194"/>
        <end position="209"/>
    </location>
</feature>
<evidence type="ECO:0000313" key="3">
    <source>
        <dbReference type="Proteomes" id="UP000321393"/>
    </source>
</evidence>
<accession>A0A5A7T6J9</accession>
<organism evidence="2 3">
    <name type="scientific">Cucumis melo var. makuwa</name>
    <name type="common">Oriental melon</name>
    <dbReference type="NCBI Taxonomy" id="1194695"/>
    <lineage>
        <taxon>Eukaryota</taxon>
        <taxon>Viridiplantae</taxon>
        <taxon>Streptophyta</taxon>
        <taxon>Embryophyta</taxon>
        <taxon>Tracheophyta</taxon>
        <taxon>Spermatophyta</taxon>
        <taxon>Magnoliopsida</taxon>
        <taxon>eudicotyledons</taxon>
        <taxon>Gunneridae</taxon>
        <taxon>Pentapetalae</taxon>
        <taxon>rosids</taxon>
        <taxon>fabids</taxon>
        <taxon>Cucurbitales</taxon>
        <taxon>Cucurbitaceae</taxon>
        <taxon>Benincaseae</taxon>
        <taxon>Cucumis</taxon>
    </lineage>
</organism>
<name>A0A5A7T6J9_CUCMM</name>
<feature type="region of interest" description="Disordered" evidence="1">
    <location>
        <begin position="162"/>
        <end position="219"/>
    </location>
</feature>
<evidence type="ECO:0000313" key="2">
    <source>
        <dbReference type="EMBL" id="KAA0038478.1"/>
    </source>
</evidence>
<sequence>MQFLPRANASRRGGPAGAAACDLAADGGRTSGLRGAMDAGHAWSRRTNRGERAAGPAAEPGVALWASGDATRPALHCPQLGPCGLMDKASDFGSEDCSGGIRTHASEETGALNQRLRPLGHATSHGRVESRSNADVITATPRNLDESTAHRLRLMSLRLVPVGQDPRHSGSPLASVTTTPFRGPPRPPRSHALWPERRKTNRCDSRESNPDQLLGRQLC</sequence>
<dbReference type="Proteomes" id="UP000321393">
    <property type="component" value="Unassembled WGS sequence"/>
</dbReference>
<reference evidence="2 3" key="1">
    <citation type="submission" date="2019-08" db="EMBL/GenBank/DDBJ databases">
        <title>Draft genome sequences of two oriental melons (Cucumis melo L. var makuwa).</title>
        <authorList>
            <person name="Kwon S.-Y."/>
        </authorList>
    </citation>
    <scope>NUCLEOTIDE SEQUENCE [LARGE SCALE GENOMIC DNA]</scope>
    <source>
        <strain evidence="3">cv. SW 3</strain>
        <tissue evidence="2">Leaf</tissue>
    </source>
</reference>
<protein>
    <submittedName>
        <fullName evidence="2">Uncharacterized protein</fullName>
    </submittedName>
</protein>
<gene>
    <name evidence="2" type="ORF">E6C27_scaffold8315G00020</name>
</gene>
<dbReference type="EMBL" id="SSTE01018691">
    <property type="protein sequence ID" value="KAA0038478.1"/>
    <property type="molecule type" value="Genomic_DNA"/>
</dbReference>
<proteinExistence type="predicted"/>
<comment type="caution">
    <text evidence="2">The sequence shown here is derived from an EMBL/GenBank/DDBJ whole genome shotgun (WGS) entry which is preliminary data.</text>
</comment>
<evidence type="ECO:0000256" key="1">
    <source>
        <dbReference type="SAM" id="MobiDB-lite"/>
    </source>
</evidence>